<dbReference type="Gene3D" id="3.30.70.1590">
    <property type="match status" value="1"/>
</dbReference>
<organism evidence="14 15">
    <name type="scientific">Hirsutella rhossiliensis</name>
    <dbReference type="NCBI Taxonomy" id="111463"/>
    <lineage>
        <taxon>Eukaryota</taxon>
        <taxon>Fungi</taxon>
        <taxon>Dikarya</taxon>
        <taxon>Ascomycota</taxon>
        <taxon>Pezizomycotina</taxon>
        <taxon>Sordariomycetes</taxon>
        <taxon>Hypocreomycetidae</taxon>
        <taxon>Hypocreales</taxon>
        <taxon>Ophiocordycipitaceae</taxon>
        <taxon>Hirsutella</taxon>
    </lineage>
</organism>
<feature type="region of interest" description="Disordered" evidence="11">
    <location>
        <begin position="1513"/>
        <end position="1607"/>
    </location>
</feature>
<dbReference type="Gene3D" id="1.20.58.530">
    <property type="match status" value="1"/>
</dbReference>
<comment type="similarity">
    <text evidence="1 9">Belongs to the TRAFAC class myosin-kinesin ATPase superfamily. Myosin family.</text>
</comment>
<dbReference type="PRINTS" id="PR00193">
    <property type="entry name" value="MYOSINHEAVY"/>
</dbReference>
<feature type="region of interest" description="Disordered" evidence="11">
    <location>
        <begin position="2180"/>
        <end position="2227"/>
    </location>
</feature>
<keyword evidence="3 9" id="KW-0067">ATP-binding</keyword>
<keyword evidence="7 9" id="KW-0009">Actin-binding</keyword>
<evidence type="ECO:0000256" key="2">
    <source>
        <dbReference type="ARBA" id="ARBA00022741"/>
    </source>
</evidence>
<evidence type="ECO:0000256" key="9">
    <source>
        <dbReference type="PROSITE-ProRule" id="PRU00782"/>
    </source>
</evidence>
<keyword evidence="5 9" id="KW-0518">Myosin</keyword>
<evidence type="ECO:0000256" key="11">
    <source>
        <dbReference type="SAM" id="MobiDB-lite"/>
    </source>
</evidence>
<dbReference type="PROSITE" id="PS51844">
    <property type="entry name" value="SH3_LIKE"/>
    <property type="match status" value="1"/>
</dbReference>
<evidence type="ECO:0000256" key="5">
    <source>
        <dbReference type="ARBA" id="ARBA00023123"/>
    </source>
</evidence>
<dbReference type="FunFam" id="1.20.58.530:FF:000001">
    <property type="entry name" value="Myosin heavy chain"/>
    <property type="match status" value="1"/>
</dbReference>
<dbReference type="InterPro" id="IPR036961">
    <property type="entry name" value="Kinesin_motor_dom_sf"/>
</dbReference>
<gene>
    <name evidence="14" type="ORF">HRG_04399</name>
</gene>
<feature type="coiled-coil region" evidence="10">
    <location>
        <begin position="894"/>
        <end position="1312"/>
    </location>
</feature>
<feature type="region of interest" description="Disordered" evidence="11">
    <location>
        <begin position="1"/>
        <end position="34"/>
    </location>
</feature>
<keyword evidence="15" id="KW-1185">Reference proteome</keyword>
<dbReference type="Gene3D" id="1.10.10.820">
    <property type="match status" value="1"/>
</dbReference>
<dbReference type="SUPFAM" id="SSF52540">
    <property type="entry name" value="P-loop containing nucleoside triphosphate hydrolases"/>
    <property type="match status" value="1"/>
</dbReference>
<feature type="binding site" evidence="9">
    <location>
        <begin position="237"/>
        <end position="244"/>
    </location>
    <ligand>
        <name>ATP</name>
        <dbReference type="ChEBI" id="CHEBI:30616"/>
    </ligand>
</feature>
<evidence type="ECO:0000259" key="13">
    <source>
        <dbReference type="PROSITE" id="PS51844"/>
    </source>
</evidence>
<keyword evidence="2 9" id="KW-0547">Nucleotide-binding</keyword>
<dbReference type="PANTHER" id="PTHR13140:SF857">
    <property type="entry name" value="MYOSIN-11"/>
    <property type="match status" value="1"/>
</dbReference>
<dbReference type="Gene3D" id="1.20.5.340">
    <property type="match status" value="2"/>
</dbReference>
<feature type="compositionally biased region" description="Basic and acidic residues" evidence="11">
    <location>
        <begin position="1514"/>
        <end position="1533"/>
    </location>
</feature>
<dbReference type="GeneID" id="68353528"/>
<evidence type="ECO:0000256" key="1">
    <source>
        <dbReference type="ARBA" id="ARBA00008314"/>
    </source>
</evidence>
<name>A0A9P8N106_9HYPO</name>
<evidence type="ECO:0000256" key="7">
    <source>
        <dbReference type="ARBA" id="ARBA00023203"/>
    </source>
</evidence>
<dbReference type="GO" id="GO:1903475">
    <property type="term" value="P:mitotic actomyosin contractile ring assembly"/>
    <property type="evidence" value="ECO:0007669"/>
    <property type="project" value="UniProtKB-ARBA"/>
</dbReference>
<feature type="compositionally biased region" description="Low complexity" evidence="11">
    <location>
        <begin position="2182"/>
        <end position="2192"/>
    </location>
</feature>
<keyword evidence="6 9" id="KW-0505">Motor protein</keyword>
<feature type="domain" description="Myosin motor" evidence="12">
    <location>
        <begin position="144"/>
        <end position="816"/>
    </location>
</feature>
<dbReference type="InterPro" id="IPR008989">
    <property type="entry name" value="Myosin_S1_N"/>
</dbReference>
<dbReference type="GO" id="GO:0000146">
    <property type="term" value="F:microfilament motor activity"/>
    <property type="evidence" value="ECO:0007669"/>
    <property type="project" value="TreeGrafter"/>
</dbReference>
<feature type="coiled-coil region" evidence="10">
    <location>
        <begin position="1786"/>
        <end position="1912"/>
    </location>
</feature>
<dbReference type="GO" id="GO:0016459">
    <property type="term" value="C:myosin complex"/>
    <property type="evidence" value="ECO:0007669"/>
    <property type="project" value="UniProtKB-KW"/>
</dbReference>
<feature type="compositionally biased region" description="Polar residues" evidence="11">
    <location>
        <begin position="1579"/>
        <end position="1591"/>
    </location>
</feature>
<feature type="coiled-coil region" evidence="10">
    <location>
        <begin position="1342"/>
        <end position="1453"/>
    </location>
</feature>
<dbReference type="OrthoDB" id="6108017at2759"/>
<feature type="domain" description="Myosin N-terminal SH3-like" evidence="13">
    <location>
        <begin position="90"/>
        <end position="140"/>
    </location>
</feature>
<comment type="subunit">
    <text evidence="8">Binds to cdc4 and rlc1.</text>
</comment>
<dbReference type="InterPro" id="IPR004009">
    <property type="entry name" value="SH3_Myosin"/>
</dbReference>
<evidence type="ECO:0000256" key="6">
    <source>
        <dbReference type="ARBA" id="ARBA00023175"/>
    </source>
</evidence>
<feature type="compositionally biased region" description="Polar residues" evidence="11">
    <location>
        <begin position="1551"/>
        <end position="1560"/>
    </location>
</feature>
<dbReference type="GO" id="GO:0016020">
    <property type="term" value="C:membrane"/>
    <property type="evidence" value="ECO:0007669"/>
    <property type="project" value="TreeGrafter"/>
</dbReference>
<dbReference type="GO" id="GO:0120104">
    <property type="term" value="C:mitotic actomyosin contractile ring, proximal layer"/>
    <property type="evidence" value="ECO:0007669"/>
    <property type="project" value="UniProtKB-ARBA"/>
</dbReference>
<feature type="compositionally biased region" description="Basic and acidic residues" evidence="11">
    <location>
        <begin position="2086"/>
        <end position="2101"/>
    </location>
</feature>
<comment type="caution">
    <text evidence="14">The sequence shown here is derived from an EMBL/GenBank/DDBJ whole genome shotgun (WGS) entry which is preliminary data.</text>
</comment>
<evidence type="ECO:0000256" key="10">
    <source>
        <dbReference type="SAM" id="Coils"/>
    </source>
</evidence>
<feature type="coiled-coil region" evidence="10">
    <location>
        <begin position="1688"/>
        <end position="1715"/>
    </location>
</feature>
<feature type="region of interest" description="Actin-binding" evidence="9">
    <location>
        <begin position="695"/>
        <end position="717"/>
    </location>
</feature>
<dbReference type="Proteomes" id="UP000824596">
    <property type="component" value="Unassembled WGS sequence"/>
</dbReference>
<feature type="compositionally biased region" description="Polar residues" evidence="11">
    <location>
        <begin position="2216"/>
        <end position="2227"/>
    </location>
</feature>
<protein>
    <submittedName>
        <fullName evidence="14">Myosin head (Motor domain) domain-containing protein</fullName>
    </submittedName>
</protein>
<evidence type="ECO:0000259" key="12">
    <source>
        <dbReference type="PROSITE" id="PS51456"/>
    </source>
</evidence>
<evidence type="ECO:0000256" key="3">
    <source>
        <dbReference type="ARBA" id="ARBA00022840"/>
    </source>
</evidence>
<dbReference type="RefSeq" id="XP_044721484.1">
    <property type="nucleotide sequence ID" value="XM_044862870.1"/>
</dbReference>
<dbReference type="Gene3D" id="2.30.30.360">
    <property type="entry name" value="Myosin S1 fragment, N-terminal"/>
    <property type="match status" value="1"/>
</dbReference>
<evidence type="ECO:0000256" key="4">
    <source>
        <dbReference type="ARBA" id="ARBA00023054"/>
    </source>
</evidence>
<dbReference type="Gene3D" id="3.40.850.10">
    <property type="entry name" value="Kinesin motor domain"/>
    <property type="match status" value="1"/>
</dbReference>
<dbReference type="GO" id="GO:0007015">
    <property type="term" value="P:actin filament organization"/>
    <property type="evidence" value="ECO:0007669"/>
    <property type="project" value="TreeGrafter"/>
</dbReference>
<dbReference type="Pfam" id="PF02736">
    <property type="entry name" value="Myosin_N"/>
    <property type="match status" value="1"/>
</dbReference>
<dbReference type="PROSITE" id="PS51456">
    <property type="entry name" value="MYOSIN_MOTOR"/>
    <property type="match status" value="1"/>
</dbReference>
<feature type="compositionally biased region" description="Polar residues" evidence="11">
    <location>
        <begin position="1"/>
        <end position="28"/>
    </location>
</feature>
<accession>A0A9P8N106</accession>
<feature type="region of interest" description="Disordered" evidence="11">
    <location>
        <begin position="2081"/>
        <end position="2101"/>
    </location>
</feature>
<proteinExistence type="inferred from homology"/>
<keyword evidence="4 10" id="KW-0175">Coiled coil</keyword>
<dbReference type="InterPro" id="IPR001609">
    <property type="entry name" value="Myosin_head_motor_dom-like"/>
</dbReference>
<dbReference type="Gene3D" id="4.10.270.10">
    <property type="entry name" value="Myosin, subunit A"/>
    <property type="match status" value="1"/>
</dbReference>
<evidence type="ECO:0000313" key="14">
    <source>
        <dbReference type="EMBL" id="KAH0963971.1"/>
    </source>
</evidence>
<dbReference type="SUPFAM" id="SSF90257">
    <property type="entry name" value="Myosin rod fragments"/>
    <property type="match status" value="2"/>
</dbReference>
<dbReference type="FunFam" id="3.40.850.10:FF:000101">
    <property type="entry name" value="Slow myosin heavy chain 2"/>
    <property type="match status" value="1"/>
</dbReference>
<dbReference type="PANTHER" id="PTHR13140">
    <property type="entry name" value="MYOSIN"/>
    <property type="match status" value="1"/>
</dbReference>
<dbReference type="Gene3D" id="1.20.120.720">
    <property type="entry name" value="Myosin VI head, motor domain, U50 subdomain"/>
    <property type="match status" value="1"/>
</dbReference>
<dbReference type="GO" id="GO:0051015">
    <property type="term" value="F:actin filament binding"/>
    <property type="evidence" value="ECO:0007669"/>
    <property type="project" value="InterPro"/>
</dbReference>
<dbReference type="GO" id="GO:0005524">
    <property type="term" value="F:ATP binding"/>
    <property type="evidence" value="ECO:0007669"/>
    <property type="project" value="UniProtKB-UniRule"/>
</dbReference>
<reference evidence="14" key="1">
    <citation type="submission" date="2021-09" db="EMBL/GenBank/DDBJ databases">
        <title>A high-quality genome of the endoparasitic fungus Hirsutella rhossiliensis with a comparison of Hirsutella genomes reveals transposable elements contributing to genome size variation.</title>
        <authorList>
            <person name="Lin R."/>
            <person name="Jiao Y."/>
            <person name="Sun X."/>
            <person name="Ling J."/>
            <person name="Xie B."/>
            <person name="Cheng X."/>
        </authorList>
    </citation>
    <scope>NUCLEOTIDE SEQUENCE</scope>
    <source>
        <strain evidence="14">HR02</strain>
    </source>
</reference>
<dbReference type="CDD" id="cd01377">
    <property type="entry name" value="MYSc_class_II"/>
    <property type="match status" value="1"/>
</dbReference>
<sequence length="2227" mass="254130">MSYNANSSAQRRNNPFSRTTSPASTPNRSQSNNSFSSAALALGSASRHFRNGSRNGTPTSSTFAPSFIKMEAMARSDDAVDGIEGENDFSGKRYVWLKDPQSAFVKGWVVDELEDNRIRVQTDDGTQLEVDAESVDKVNPAKFDKANDMAELTHLNEASVVHNLHMRYQADLIYTYSGLFLVTVNPYCPLPIYSNEYINMYRGRSREDTKPHIFAVADEAFRNLVEEGQNQSILVTGESGAGKTENTKKVIQYLAAVALSETAARGKSQHSNLSQQILRANPILEAFGNAQTVRNNNSSRFGKFIRIEFNRNGAITGAFIDWYLLEKSRVVLINPHERNYHVFYQLLKGADNRFKGKLLLDGLGVEDFTYTRGGHDSIAGVSDKDEWDSLLEAFGVMGFADDEQLSILRTIAAVLHLGNIDVVKESRAADQARLAPNAKEEAAKVKAGREWVEKVQTPDQVRLSLDALSKGIYERGFGDLVSRINRQLDSAGMGMDDSHFIGVLDIAGFEIFEQNSFEQLCINYTNEKLQQFFNHHMFVLEQEEYAREQIEWQFIDFGRDLQPTIDLIELSNPIGVFSCLDEDCVMPKATDTSFTDKLNSLWDKKSAKYRPSRLGQGFILTHYAAEVEYSTEGWLEKNKDPMNDNITRLLASSTDKHVAALFADCAATDEELNGGRSRVKKGLFRTVAQRHKEQLHSLMSQLHSTHPHFVRCILPNHKKRPKQFNNLLVLDQLRCNGVLEGIRIARTGFPNRLPFAEFRQRYEVLCSNMPKGYLEGQAAASLMLEKLGLDKALFRVGLSKVFFRAGVLAELEEKRDALITEIMARFQSVARGFTQRRLAYKKLFRTEATRIIQRNFLVYHDLVQNPWWQLIVKMKPLLGATRTATEVKRRDAMIKQLNDQMRHETENRHKLEEERRNCHSEMVRIQQTLESERALALDKEEIFKRLQNREAELEEKLAGALEDQERLEDQLDDFMEAKNRAEREVEKYRSQLEQAATLIAKLEEEKSQLSARSVELECAVQDIAQKQSERSEQEAALEDEIKVLQSQLALKDRKTQDLEGKLLQIDQDSELSQLSKTSTDYEDLKKALTDEKEKITTKFRDVQAELTAMKSKQSQLEREADEARTLLEARLSDDAQADENRALLESQIKDLKEELFETSKDLSRERQSRDDVLLLGEHKYQSLQEEFETLNESKIIIEKELERDEARDEIRRLRAAKTQAEEARLQAEVIGERQASQAAREREESLRRDLDAAHERLQWFEEECGKLNRQIEHLNKLILSSGEFGLKTDQAKERMERELGTVKSRLAASENDNRALLNKLQQKGLEIARSTSRATEASRGQVHSLHKEKARLEEQNAKLNKQLGDAQVTIASLEKRTEKLQLSLEDLNHEVAREVQSSRNAEKASSSYTAQLAEANRTIESERQLRTQAQSTVRTLQASLDSRDKELEELRGQILSALKTADPDVDIPLPPEASNQKTLLEKFDLVRKVEALQQNLRAQTAARTNAENQLTELRASRNETPNRPKLEEIHHNEAPYSGSPTQRRTAKMNSRRFSNTSTPTRRLHDPELQDSARSDKTVDTMQNRHLQSQLERGSPAPDSYDEQSPSLRRMQKLEKVNSRLHDMLDDSAKKVSTLEKNIRTGELSLRDIQARSHEEILDVLNSQEESRRSLLHSHKDAVAELTDVKSHFDKMRHERAKLEVELRDTKSDLQEMSLAREQESQSRSQLLQEYTDLQIRLDAETSKLADVNSSLDMYKSRADEYFGKLEQAEIAVLKASRAEQFAKSQAREAEDTYAEVMAERQKMDAAIEDLQRQNQRLDERVEDLSTDLESVTQSKKRLQHELEDYRNQRAMDIEDKESSMEQTRKKYQAEFATLTKELDLAREEKLYKQAEIARLREELDELRSKWDDEVLNSSTWSKEKARLESTLADVASSRDEAVNAHNEAQGKVVSLLSQKRSMETRLEEAKAGLEDLARGGSPSLRDAAMVDKEVLELKSSLAHQEDVAAAAVERMRRAEALASEIQKDIAAERETGTDLQRQKASLEKSLNEAQLKLVDLETKGYSSASQDIKFLHKRIQELESQLESQETERNKSQRSHRNVDRVVKDLQSQVERKEKQNMQLSEDVGRMRDKVDKLLKTIDDLQASESTNQLSARRAERELREEKEKRLRLERELHGWKGLKGSGSAAGSLRSRMGPWKGGEMDDGSVTDAAPRKSSVARTPSLTKGFL</sequence>
<dbReference type="Pfam" id="PF00063">
    <property type="entry name" value="Myosin_head"/>
    <property type="match status" value="1"/>
</dbReference>
<feature type="compositionally biased region" description="Basic and acidic residues" evidence="11">
    <location>
        <begin position="1562"/>
        <end position="1578"/>
    </location>
</feature>
<evidence type="ECO:0000256" key="8">
    <source>
        <dbReference type="ARBA" id="ARBA00064372"/>
    </source>
</evidence>
<dbReference type="EMBL" id="JAIZPD010000004">
    <property type="protein sequence ID" value="KAH0963971.1"/>
    <property type="molecule type" value="Genomic_DNA"/>
</dbReference>
<dbReference type="GO" id="GO:1902404">
    <property type="term" value="P:mitotic actomyosin contractile ring contraction"/>
    <property type="evidence" value="ECO:0007669"/>
    <property type="project" value="UniProtKB-ARBA"/>
</dbReference>
<dbReference type="InterPro" id="IPR027417">
    <property type="entry name" value="P-loop_NTPase"/>
</dbReference>
<evidence type="ECO:0000313" key="15">
    <source>
        <dbReference type="Proteomes" id="UP000824596"/>
    </source>
</evidence>
<dbReference type="SMART" id="SM00242">
    <property type="entry name" value="MYSc"/>
    <property type="match status" value="1"/>
</dbReference>
<dbReference type="FunFam" id="1.10.10.820:FF:000001">
    <property type="entry name" value="Myosin heavy chain"/>
    <property type="match status" value="1"/>
</dbReference>